<dbReference type="eggNOG" id="ENOG5033GCF">
    <property type="taxonomic scope" value="Bacteria"/>
</dbReference>
<evidence type="ECO:0000313" key="1">
    <source>
        <dbReference type="EMBL" id="ABP80054.1"/>
    </source>
</evidence>
<keyword evidence="2" id="KW-1185">Reference proteome</keyword>
<dbReference type="HOGENOM" id="CLU_079061_0_0_6"/>
<name>A4VM53_STUS1</name>
<protein>
    <recommendedName>
        <fullName evidence="3">Nitrate/nitrite sensing protein domain-containing protein</fullName>
    </recommendedName>
</protein>
<proteinExistence type="predicted"/>
<accession>A4VM53</accession>
<reference evidence="1 2" key="1">
    <citation type="journal article" date="2008" name="Proc. Natl. Acad. Sci. U.S.A.">
        <title>Nitrogen fixation island and rhizosphere competence traits in the genome of root-associated Pseudomonas stutzeri A1501.</title>
        <authorList>
            <person name="Yan Y."/>
            <person name="Yang J."/>
            <person name="Dou Y."/>
            <person name="Chen M."/>
            <person name="Ping S."/>
            <person name="Peng J."/>
            <person name="Lu W."/>
            <person name="Zhang W."/>
            <person name="Yao Z."/>
            <person name="Li H."/>
            <person name="Liu W."/>
            <person name="He S."/>
            <person name="Geng L."/>
            <person name="Zhang X."/>
            <person name="Yang F."/>
            <person name="Yu H."/>
            <person name="Zhan Y."/>
            <person name="Li D."/>
            <person name="Lin Z."/>
            <person name="Wang Y."/>
            <person name="Elmerich C."/>
            <person name="Lin M."/>
            <person name="Jin Q."/>
        </authorList>
    </citation>
    <scope>NUCLEOTIDE SEQUENCE [LARGE SCALE GENOMIC DNA]</scope>
    <source>
        <strain evidence="1 2">A1501</strain>
    </source>
</reference>
<evidence type="ECO:0000313" key="2">
    <source>
        <dbReference type="Proteomes" id="UP000000233"/>
    </source>
</evidence>
<sequence length="306" mass="34245">MRHGCRETPLRPNLVASHWPASVKRGTGKPLAWLDRPNQRRCRHRQRRPRLHVRMRIGRLFLLRASRPRLGSFKMTITATVAITCALLLLGRYLNRMATASHAQRVRDLRVRALLEDLEILRLLQQHRGLGAQHEAAAVALRHAVAASLTQRLQQRSAMPDPHAVAADWAQLRDTPADFDGHSRLIDSLIAAIDEREPLGQACRTLEDVARLRGLCVLASNQGGCTPGLQARLMSLCRRLGSDPDVELKRLIGKLERGVIHAQQPRLSPPQCFALITPLIDARLRSIQQRLQHDSLKGLPAAHKPG</sequence>
<evidence type="ECO:0008006" key="3">
    <source>
        <dbReference type="Google" id="ProtNLM"/>
    </source>
</evidence>
<dbReference type="Proteomes" id="UP000000233">
    <property type="component" value="Chromosome"/>
</dbReference>
<organism evidence="1 2">
    <name type="scientific">Stutzerimonas stutzeri (strain A1501)</name>
    <name type="common">Pseudomonas stutzeri</name>
    <dbReference type="NCBI Taxonomy" id="379731"/>
    <lineage>
        <taxon>Bacteria</taxon>
        <taxon>Pseudomonadati</taxon>
        <taxon>Pseudomonadota</taxon>
        <taxon>Gammaproteobacteria</taxon>
        <taxon>Pseudomonadales</taxon>
        <taxon>Pseudomonadaceae</taxon>
        <taxon>Stutzerimonas</taxon>
    </lineage>
</organism>
<gene>
    <name evidence="1" type="ordered locus">PST_2402</name>
</gene>
<dbReference type="KEGG" id="psa:PST_2402"/>
<dbReference type="EMBL" id="CP000304">
    <property type="protein sequence ID" value="ABP80054.1"/>
    <property type="molecule type" value="Genomic_DNA"/>
</dbReference>
<dbReference type="AlphaFoldDB" id="A4VM53"/>